<comment type="caution">
    <text evidence="5">The sequence shown here is derived from an EMBL/GenBank/DDBJ whole genome shotgun (WGS) entry which is preliminary data.</text>
</comment>
<dbReference type="PANTHER" id="PTHR30231:SF4">
    <property type="entry name" value="PROTEIN NEN2"/>
    <property type="match status" value="1"/>
</dbReference>
<dbReference type="SMART" id="SM00479">
    <property type="entry name" value="EXOIII"/>
    <property type="match status" value="1"/>
</dbReference>
<dbReference type="Proteomes" id="UP000033866">
    <property type="component" value="Unassembled WGS sequence"/>
</dbReference>
<dbReference type="GO" id="GO:0008408">
    <property type="term" value="F:3'-5' exonuclease activity"/>
    <property type="evidence" value="ECO:0007669"/>
    <property type="project" value="TreeGrafter"/>
</dbReference>
<dbReference type="EMBL" id="LBPV01000004">
    <property type="protein sequence ID" value="KKP66130.1"/>
    <property type="molecule type" value="Genomic_DNA"/>
</dbReference>
<reference evidence="5 6" key="1">
    <citation type="journal article" date="2015" name="Nature">
        <title>rRNA introns, odd ribosomes, and small enigmatic genomes across a large radiation of phyla.</title>
        <authorList>
            <person name="Brown C.T."/>
            <person name="Hug L.A."/>
            <person name="Thomas B.C."/>
            <person name="Sharon I."/>
            <person name="Castelle C.J."/>
            <person name="Singh A."/>
            <person name="Wilkins M.J."/>
            <person name="Williams K.H."/>
            <person name="Banfield J.F."/>
        </authorList>
    </citation>
    <scope>NUCLEOTIDE SEQUENCE [LARGE SCALE GENOMIC DNA]</scope>
</reference>
<sequence length="259" mass="30445">MSNGNLLFFDTETTDTQSKDILQLAIVTENPKIYLNMYFKPIQEISFGAMAIHNITPEDVVNRDLFEEAQLPAEGIDPEFKGNTLKEYLEFLAQKYIWIAHNIDFDVEVLEKKGIEIPNTICTLKVARNALTTKEGKDLESYKLQYLRYYLGLYKNEDKEHVKAHDALSDVYFLRDLYRYLESNTKLSIENMMLITKQPQVMREMSFGKYMGRTFEEIERVDREYLEWLVESMSDKPDLQWNAQQALDNGIRNRTQSLF</sequence>
<dbReference type="AlphaFoldDB" id="A0A0G0DT16"/>
<dbReference type="InterPro" id="IPR036397">
    <property type="entry name" value="RNaseH_sf"/>
</dbReference>
<gene>
    <name evidence="5" type="ORF">UR61_C0004G0004</name>
</gene>
<dbReference type="SUPFAM" id="SSF53098">
    <property type="entry name" value="Ribonuclease H-like"/>
    <property type="match status" value="1"/>
</dbReference>
<dbReference type="InterPro" id="IPR013520">
    <property type="entry name" value="Ribonucl_H"/>
</dbReference>
<evidence type="ECO:0000256" key="2">
    <source>
        <dbReference type="ARBA" id="ARBA00022801"/>
    </source>
</evidence>
<accession>A0A0G0DT16</accession>
<keyword evidence="1" id="KW-0540">Nuclease</keyword>
<feature type="domain" description="Exonuclease" evidence="4">
    <location>
        <begin position="5"/>
        <end position="187"/>
    </location>
</feature>
<dbReference type="Pfam" id="PF00929">
    <property type="entry name" value="RNase_T"/>
    <property type="match status" value="1"/>
</dbReference>
<evidence type="ECO:0000256" key="1">
    <source>
        <dbReference type="ARBA" id="ARBA00022722"/>
    </source>
</evidence>
<dbReference type="InterPro" id="IPR012337">
    <property type="entry name" value="RNaseH-like_sf"/>
</dbReference>
<evidence type="ECO:0000256" key="3">
    <source>
        <dbReference type="ARBA" id="ARBA00022839"/>
    </source>
</evidence>
<keyword evidence="3 5" id="KW-0269">Exonuclease</keyword>
<dbReference type="CDD" id="cd06127">
    <property type="entry name" value="DEDDh"/>
    <property type="match status" value="1"/>
</dbReference>
<dbReference type="InterPro" id="IPR046768">
    <property type="entry name" value="ExoX-like_C"/>
</dbReference>
<dbReference type="Pfam" id="PF20600">
    <property type="entry name" value="ExoX-like_C"/>
    <property type="match status" value="1"/>
</dbReference>
<keyword evidence="2" id="KW-0378">Hydrolase</keyword>
<name>A0A0G0DT16_9BACT</name>
<protein>
    <submittedName>
        <fullName evidence="5">Exonuclease</fullName>
    </submittedName>
</protein>
<evidence type="ECO:0000313" key="5">
    <source>
        <dbReference type="EMBL" id="KKP66130.1"/>
    </source>
</evidence>
<dbReference type="GO" id="GO:0003676">
    <property type="term" value="F:nucleic acid binding"/>
    <property type="evidence" value="ECO:0007669"/>
    <property type="project" value="InterPro"/>
</dbReference>
<organism evidence="5 6">
    <name type="scientific">candidate division WS6 bacterium GW2011_GWE1_34_7</name>
    <dbReference type="NCBI Taxonomy" id="1619093"/>
    <lineage>
        <taxon>Bacteria</taxon>
        <taxon>Candidatus Dojkabacteria</taxon>
    </lineage>
</organism>
<evidence type="ECO:0000259" key="4">
    <source>
        <dbReference type="SMART" id="SM00479"/>
    </source>
</evidence>
<evidence type="ECO:0000313" key="6">
    <source>
        <dbReference type="Proteomes" id="UP000033866"/>
    </source>
</evidence>
<proteinExistence type="predicted"/>
<dbReference type="Gene3D" id="3.30.420.10">
    <property type="entry name" value="Ribonuclease H-like superfamily/Ribonuclease H"/>
    <property type="match status" value="1"/>
</dbReference>
<dbReference type="PANTHER" id="PTHR30231">
    <property type="entry name" value="DNA POLYMERASE III SUBUNIT EPSILON"/>
    <property type="match status" value="1"/>
</dbReference>